<name>A0ABQ5MGE2_9FLAO</name>
<evidence type="ECO:0000256" key="2">
    <source>
        <dbReference type="ARBA" id="ARBA00022963"/>
    </source>
</evidence>
<dbReference type="PROSITE" id="PS51635">
    <property type="entry name" value="PNPLA"/>
    <property type="match status" value="1"/>
</dbReference>
<evidence type="ECO:0000313" key="7">
    <source>
        <dbReference type="Proteomes" id="UP001143543"/>
    </source>
</evidence>
<organism evidence="6 7">
    <name type="scientific">Neptunitalea lumnitzerae</name>
    <dbReference type="NCBI Taxonomy" id="2965509"/>
    <lineage>
        <taxon>Bacteria</taxon>
        <taxon>Pseudomonadati</taxon>
        <taxon>Bacteroidota</taxon>
        <taxon>Flavobacteriia</taxon>
        <taxon>Flavobacteriales</taxon>
        <taxon>Flavobacteriaceae</taxon>
        <taxon>Neptunitalea</taxon>
    </lineage>
</organism>
<feature type="active site" description="Proton acceptor" evidence="4">
    <location>
        <position position="166"/>
    </location>
</feature>
<dbReference type="EMBL" id="BRVO01000001">
    <property type="protein sequence ID" value="GLB48453.1"/>
    <property type="molecule type" value="Genomic_DNA"/>
</dbReference>
<feature type="short sequence motif" description="DGA/G" evidence="4">
    <location>
        <begin position="166"/>
        <end position="168"/>
    </location>
</feature>
<dbReference type="InterPro" id="IPR016035">
    <property type="entry name" value="Acyl_Trfase/lysoPLipase"/>
</dbReference>
<dbReference type="CDD" id="cd07205">
    <property type="entry name" value="Pat_PNPLA6_PNPLA7_NTE1_like"/>
    <property type="match status" value="1"/>
</dbReference>
<feature type="domain" description="PNPLA" evidence="5">
    <location>
        <begin position="21"/>
        <end position="179"/>
    </location>
</feature>
<accession>A0ABQ5MGE2</accession>
<protein>
    <submittedName>
        <fullName evidence="6">Patatin</fullName>
    </submittedName>
</protein>
<dbReference type="InterPro" id="IPR050301">
    <property type="entry name" value="NTE"/>
</dbReference>
<dbReference type="Proteomes" id="UP001143543">
    <property type="component" value="Unassembled WGS sequence"/>
</dbReference>
<feature type="active site" description="Nucleophile" evidence="4">
    <location>
        <position position="54"/>
    </location>
</feature>
<proteinExistence type="predicted"/>
<keyword evidence="1 4" id="KW-0378">Hydrolase</keyword>
<dbReference type="InterPro" id="IPR002641">
    <property type="entry name" value="PNPLA_dom"/>
</dbReference>
<dbReference type="PANTHER" id="PTHR14226">
    <property type="entry name" value="NEUROPATHY TARGET ESTERASE/SWISS CHEESE D.MELANOGASTER"/>
    <property type="match status" value="1"/>
</dbReference>
<keyword evidence="3 4" id="KW-0443">Lipid metabolism</keyword>
<evidence type="ECO:0000259" key="5">
    <source>
        <dbReference type="PROSITE" id="PS51635"/>
    </source>
</evidence>
<dbReference type="Gene3D" id="3.40.1090.10">
    <property type="entry name" value="Cytosolic phospholipase A2 catalytic domain"/>
    <property type="match status" value="1"/>
</dbReference>
<dbReference type="PANTHER" id="PTHR14226:SF29">
    <property type="entry name" value="NEUROPATHY TARGET ESTERASE SWS"/>
    <property type="match status" value="1"/>
</dbReference>
<comment type="caution">
    <text evidence="4">Lacks conserved residue(s) required for the propagation of feature annotation.</text>
</comment>
<dbReference type="RefSeq" id="WP_281764090.1">
    <property type="nucleotide sequence ID" value="NZ_BRVO01000001.1"/>
</dbReference>
<sequence>MAFFNIFNKKKETAPENKLGLVLSGGGIRALAHAGLLQALEERGIQPDCIAGTSGGALIAALYASGYKPKEMMNFFKDTPVFSFSLFALNKPGLVDSEKYQVLFEKFFTKTTFEELNIPITVTATNLNTGKLEFFDSGDLIKPLLASCALPPYFSPVKINDHLYSDGGLLNNFPYEPLCDTCQYTLGSFVNPVAEVENKDINNTFKLLQRVITISMDANYYHQFNECHYVFLPPEIYTVGILDVKMLDRAFEIGYEHAIKEMPTILKILGEETELLEKAKQP</sequence>
<dbReference type="Pfam" id="PF01734">
    <property type="entry name" value="Patatin"/>
    <property type="match status" value="1"/>
</dbReference>
<comment type="caution">
    <text evidence="6">The sequence shown here is derived from an EMBL/GenBank/DDBJ whole genome shotgun (WGS) entry which is preliminary data.</text>
</comment>
<reference evidence="6" key="1">
    <citation type="submission" date="2022-07" db="EMBL/GenBank/DDBJ databases">
        <title>Taxonomy of Novel Oxalotrophic and Methylotrophic Bacteria.</title>
        <authorList>
            <person name="Sahin N."/>
            <person name="Tani A."/>
        </authorList>
    </citation>
    <scope>NUCLEOTIDE SEQUENCE</scope>
    <source>
        <strain evidence="6">Y10</strain>
    </source>
</reference>
<evidence type="ECO:0000256" key="1">
    <source>
        <dbReference type="ARBA" id="ARBA00022801"/>
    </source>
</evidence>
<evidence type="ECO:0000256" key="4">
    <source>
        <dbReference type="PROSITE-ProRule" id="PRU01161"/>
    </source>
</evidence>
<evidence type="ECO:0000313" key="6">
    <source>
        <dbReference type="EMBL" id="GLB48453.1"/>
    </source>
</evidence>
<keyword evidence="2 4" id="KW-0442">Lipid degradation</keyword>
<keyword evidence="7" id="KW-1185">Reference proteome</keyword>
<feature type="short sequence motif" description="GXSXG" evidence="4">
    <location>
        <begin position="52"/>
        <end position="56"/>
    </location>
</feature>
<dbReference type="SUPFAM" id="SSF52151">
    <property type="entry name" value="FabD/lysophospholipase-like"/>
    <property type="match status" value="1"/>
</dbReference>
<evidence type="ECO:0000256" key="3">
    <source>
        <dbReference type="ARBA" id="ARBA00023098"/>
    </source>
</evidence>
<gene>
    <name evidence="6" type="ORF">Y10_08210</name>
</gene>